<feature type="modified residue" description="4-aspartylphosphate" evidence="2">
    <location>
        <position position="53"/>
    </location>
</feature>
<name>A0A1G2BH62_9BACT</name>
<dbReference type="SUPFAM" id="SSF52172">
    <property type="entry name" value="CheY-like"/>
    <property type="match status" value="1"/>
</dbReference>
<keyword evidence="1 2" id="KW-0597">Phosphoprotein</keyword>
<gene>
    <name evidence="4" type="ORF">A2677_00275</name>
</gene>
<dbReference type="Proteomes" id="UP000177817">
    <property type="component" value="Unassembled WGS sequence"/>
</dbReference>
<sequence length="121" mass="13627">MAKTILIVEDDEFLVQMYATKLELQDYHVVTAGDGKQALKTIKKEPPDLILLDLNLPIMDGFQVLEELKKDPVTKKIPVLVLTNYGQKEHVDRCLALGAADYLIKAHFVPSEVVDKIKLLI</sequence>
<dbReference type="AlphaFoldDB" id="A0A1G2BH62"/>
<organism evidence="4 5">
    <name type="scientific">Candidatus Komeilibacteria bacterium RIFCSPHIGHO2_01_FULL_52_14</name>
    <dbReference type="NCBI Taxonomy" id="1798549"/>
    <lineage>
        <taxon>Bacteria</taxon>
        <taxon>Candidatus Komeiliibacteriota</taxon>
    </lineage>
</organism>
<accession>A0A1G2BH62</accession>
<feature type="domain" description="Response regulatory" evidence="3">
    <location>
        <begin position="4"/>
        <end position="120"/>
    </location>
</feature>
<dbReference type="GO" id="GO:0000160">
    <property type="term" value="P:phosphorelay signal transduction system"/>
    <property type="evidence" value="ECO:0007669"/>
    <property type="project" value="InterPro"/>
</dbReference>
<reference evidence="4 5" key="1">
    <citation type="journal article" date="2016" name="Nat. Commun.">
        <title>Thousands of microbial genomes shed light on interconnected biogeochemical processes in an aquifer system.</title>
        <authorList>
            <person name="Anantharaman K."/>
            <person name="Brown C.T."/>
            <person name="Hug L.A."/>
            <person name="Sharon I."/>
            <person name="Castelle C.J."/>
            <person name="Probst A.J."/>
            <person name="Thomas B.C."/>
            <person name="Singh A."/>
            <person name="Wilkins M.J."/>
            <person name="Karaoz U."/>
            <person name="Brodie E.L."/>
            <person name="Williams K.H."/>
            <person name="Hubbard S.S."/>
            <person name="Banfield J.F."/>
        </authorList>
    </citation>
    <scope>NUCLEOTIDE SEQUENCE [LARGE SCALE GENOMIC DNA]</scope>
</reference>
<dbReference type="PROSITE" id="PS50110">
    <property type="entry name" value="RESPONSE_REGULATORY"/>
    <property type="match status" value="1"/>
</dbReference>
<evidence type="ECO:0000313" key="4">
    <source>
        <dbReference type="EMBL" id="OGY88553.1"/>
    </source>
</evidence>
<dbReference type="InterPro" id="IPR001789">
    <property type="entry name" value="Sig_transdc_resp-reg_receiver"/>
</dbReference>
<dbReference type="InterPro" id="IPR011006">
    <property type="entry name" value="CheY-like_superfamily"/>
</dbReference>
<protein>
    <recommendedName>
        <fullName evidence="3">Response regulatory domain-containing protein</fullName>
    </recommendedName>
</protein>
<evidence type="ECO:0000256" key="1">
    <source>
        <dbReference type="ARBA" id="ARBA00022553"/>
    </source>
</evidence>
<dbReference type="Gene3D" id="3.40.50.2300">
    <property type="match status" value="1"/>
</dbReference>
<evidence type="ECO:0000256" key="2">
    <source>
        <dbReference type="PROSITE-ProRule" id="PRU00169"/>
    </source>
</evidence>
<dbReference type="InterPro" id="IPR050595">
    <property type="entry name" value="Bact_response_regulator"/>
</dbReference>
<evidence type="ECO:0000259" key="3">
    <source>
        <dbReference type="PROSITE" id="PS50110"/>
    </source>
</evidence>
<evidence type="ECO:0000313" key="5">
    <source>
        <dbReference type="Proteomes" id="UP000177817"/>
    </source>
</evidence>
<dbReference type="PANTHER" id="PTHR44591">
    <property type="entry name" value="STRESS RESPONSE REGULATOR PROTEIN 1"/>
    <property type="match status" value="1"/>
</dbReference>
<dbReference type="SMART" id="SM00448">
    <property type="entry name" value="REC"/>
    <property type="match status" value="1"/>
</dbReference>
<comment type="caution">
    <text evidence="4">The sequence shown here is derived from an EMBL/GenBank/DDBJ whole genome shotgun (WGS) entry which is preliminary data.</text>
</comment>
<proteinExistence type="predicted"/>
<dbReference type="Pfam" id="PF00072">
    <property type="entry name" value="Response_reg"/>
    <property type="match status" value="1"/>
</dbReference>
<dbReference type="EMBL" id="MHKK01000062">
    <property type="protein sequence ID" value="OGY88553.1"/>
    <property type="molecule type" value="Genomic_DNA"/>
</dbReference>
<dbReference type="PANTHER" id="PTHR44591:SF3">
    <property type="entry name" value="RESPONSE REGULATORY DOMAIN-CONTAINING PROTEIN"/>
    <property type="match status" value="1"/>
</dbReference>